<dbReference type="PANTHER" id="PTHR42741:SF3">
    <property type="entry name" value="NITROREDUCTASE FAMILY PROTEIN"/>
    <property type="match status" value="1"/>
</dbReference>
<dbReference type="Proteomes" id="UP001596074">
    <property type="component" value="Unassembled WGS sequence"/>
</dbReference>
<dbReference type="PANTHER" id="PTHR42741">
    <property type="entry name" value="NITROREDUCTASE FAMILY PROTEIN"/>
    <property type="match status" value="1"/>
</dbReference>
<dbReference type="InterPro" id="IPR000415">
    <property type="entry name" value="Nitroreductase-like"/>
</dbReference>
<evidence type="ECO:0000313" key="3">
    <source>
        <dbReference type="Proteomes" id="UP001596074"/>
    </source>
</evidence>
<dbReference type="EMBL" id="JBHSON010000002">
    <property type="protein sequence ID" value="MFC5744300.1"/>
    <property type="molecule type" value="Genomic_DNA"/>
</dbReference>
<evidence type="ECO:0000256" key="1">
    <source>
        <dbReference type="SAM" id="MobiDB-lite"/>
    </source>
</evidence>
<dbReference type="RefSeq" id="WP_378279343.1">
    <property type="nucleotide sequence ID" value="NZ_JBHSON010000002.1"/>
</dbReference>
<gene>
    <name evidence="2" type="ORF">ACFPZN_01595</name>
</gene>
<keyword evidence="3" id="KW-1185">Reference proteome</keyword>
<dbReference type="SUPFAM" id="SSF55469">
    <property type="entry name" value="FMN-dependent nitroreductase-like"/>
    <property type="match status" value="1"/>
</dbReference>
<sequence>MTVTPTSDRLAADALAEARSTRPVAPDTSAGPAGQRWTGDPAGLASGAHPGAGPLDLDPLLAYSLKAGPITRGALDRDEHDAGGPAPGALSTRLRPVASAGGLHPVNAHLLVGPGCSLPPGRYAYDPLEHRAHRRGPAPLGAPGGTVVVFTVTAQRTASHYGHRAWPLLLLDTGHAVAALAMAALAHGHRARLTLDADASTLAGAAGLPPPDRWHTEWPGTTPEHPLAAVQITVRAQGHGPGLTAPCPLTAWTDEPPAAPPAPGPAPGPAGRHAGAVLAALTRDTAAATWQPAESPITGEDSFPARAIADRRSAPPPLDGEPDPGDLATVLTAAVKAGSLVPSPSGLSWCAAVGGRSPGLVTADPARPGTPRPVAGGEARPTLAVWAAAQGWIAEAGAVLLADGIPDSAPPGRIRTEHLAAGYAVACAELTATALGLRTRPVGSWQGADLGAALGGPARQRWLVHGLALASASPPSLRSDRR</sequence>
<feature type="region of interest" description="Disordered" evidence="1">
    <location>
        <begin position="16"/>
        <end position="51"/>
    </location>
</feature>
<protein>
    <recommendedName>
        <fullName evidence="4">Nitroreductase</fullName>
    </recommendedName>
</protein>
<evidence type="ECO:0000313" key="2">
    <source>
        <dbReference type="EMBL" id="MFC5744300.1"/>
    </source>
</evidence>
<evidence type="ECO:0008006" key="4">
    <source>
        <dbReference type="Google" id="ProtNLM"/>
    </source>
</evidence>
<feature type="region of interest" description="Disordered" evidence="1">
    <location>
        <begin position="248"/>
        <end position="273"/>
    </location>
</feature>
<feature type="compositionally biased region" description="Pro residues" evidence="1">
    <location>
        <begin position="257"/>
        <end position="268"/>
    </location>
</feature>
<dbReference type="Gene3D" id="3.40.109.10">
    <property type="entry name" value="NADH Oxidase"/>
    <property type="match status" value="2"/>
</dbReference>
<name>A0ABW0ZTR3_9ACTN</name>
<organism evidence="2 3">
    <name type="scientific">Actinomadura rugatobispora</name>
    <dbReference type="NCBI Taxonomy" id="1994"/>
    <lineage>
        <taxon>Bacteria</taxon>
        <taxon>Bacillati</taxon>
        <taxon>Actinomycetota</taxon>
        <taxon>Actinomycetes</taxon>
        <taxon>Streptosporangiales</taxon>
        <taxon>Thermomonosporaceae</taxon>
        <taxon>Actinomadura</taxon>
    </lineage>
</organism>
<proteinExistence type="predicted"/>
<reference evidence="3" key="1">
    <citation type="journal article" date="2019" name="Int. J. Syst. Evol. Microbiol.">
        <title>The Global Catalogue of Microorganisms (GCM) 10K type strain sequencing project: providing services to taxonomists for standard genome sequencing and annotation.</title>
        <authorList>
            <consortium name="The Broad Institute Genomics Platform"/>
            <consortium name="The Broad Institute Genome Sequencing Center for Infectious Disease"/>
            <person name="Wu L."/>
            <person name="Ma J."/>
        </authorList>
    </citation>
    <scope>NUCLEOTIDE SEQUENCE [LARGE SCALE GENOMIC DNA]</scope>
    <source>
        <strain evidence="3">KCTC 42087</strain>
    </source>
</reference>
<comment type="caution">
    <text evidence="2">The sequence shown here is derived from an EMBL/GenBank/DDBJ whole genome shotgun (WGS) entry which is preliminary data.</text>
</comment>
<accession>A0ABW0ZTR3</accession>